<accession>A0ABY6DB07</accession>
<protein>
    <submittedName>
        <fullName evidence="1">Uncharacterized protein</fullName>
    </submittedName>
</protein>
<organism evidence="1 2">
    <name type="scientific">Roseovarius pelagicus</name>
    <dbReference type="NCBI Taxonomy" id="2980108"/>
    <lineage>
        <taxon>Bacteria</taxon>
        <taxon>Pseudomonadati</taxon>
        <taxon>Pseudomonadota</taxon>
        <taxon>Alphaproteobacteria</taxon>
        <taxon>Rhodobacterales</taxon>
        <taxon>Roseobacteraceae</taxon>
        <taxon>Roseovarius</taxon>
    </lineage>
</organism>
<dbReference type="Proteomes" id="UP001064087">
    <property type="component" value="Chromosome"/>
</dbReference>
<evidence type="ECO:0000313" key="2">
    <source>
        <dbReference type="Proteomes" id="UP001064087"/>
    </source>
</evidence>
<keyword evidence="2" id="KW-1185">Reference proteome</keyword>
<proteinExistence type="predicted"/>
<gene>
    <name evidence="1" type="ORF">N7U68_14010</name>
</gene>
<sequence>MVVNNDRYKFDCIDRSEVSARLSGEVVSKLHDRFSFSTDLGDFRERLVHILSRFERRRSIAHQPLKKVRRKLFMNVEKATSQLLETPEDLSAYLLENLVYQMKYDALDDWLKSTSSIFDTDPPPSPTLDETERFLKLLHRASKQMLVDLDFKPESNPEEEVETNQAYSRAPLDDLITDVQGTLQHHNSGKNSATCYYNAIKGEYCGALYEFTKLLLDSYAPDSYFSNAALGKRITRVLKKDT</sequence>
<dbReference type="RefSeq" id="WP_263047203.1">
    <property type="nucleotide sequence ID" value="NZ_CP106738.1"/>
</dbReference>
<reference evidence="1" key="1">
    <citation type="submission" date="2022-10" db="EMBL/GenBank/DDBJ databases">
        <title>Roseovarius pelagicus sp. nov., isolated from Arctic seawater.</title>
        <authorList>
            <person name="Hong Y.W."/>
            <person name="Hwang C.Y."/>
        </authorList>
    </citation>
    <scope>NUCLEOTIDE SEQUENCE</scope>
    <source>
        <strain evidence="1">HL-MP18</strain>
    </source>
</reference>
<name>A0ABY6DB07_9RHOB</name>
<evidence type="ECO:0000313" key="1">
    <source>
        <dbReference type="EMBL" id="UXX82213.1"/>
    </source>
</evidence>
<dbReference type="EMBL" id="CP106738">
    <property type="protein sequence ID" value="UXX82213.1"/>
    <property type="molecule type" value="Genomic_DNA"/>
</dbReference>